<evidence type="ECO:0000313" key="3">
    <source>
        <dbReference type="EMBL" id="KAI5434542.1"/>
    </source>
</evidence>
<feature type="signal peptide" evidence="1">
    <location>
        <begin position="1"/>
        <end position="17"/>
    </location>
</feature>
<accession>A0A9D5B3X3</accession>
<name>A0A9D5B3X3_PEA</name>
<dbReference type="PANTHER" id="PTHR31589:SF223">
    <property type="entry name" value="PROTEIN, PUTATIVE (DUF239)-RELATED"/>
    <property type="match status" value="1"/>
</dbReference>
<feature type="domain" description="Neprosin PEP catalytic" evidence="2">
    <location>
        <begin position="129"/>
        <end position="379"/>
    </location>
</feature>
<dbReference type="Pfam" id="PF14365">
    <property type="entry name" value="Neprosin_AP"/>
    <property type="match status" value="1"/>
</dbReference>
<protein>
    <recommendedName>
        <fullName evidence="2">Neprosin PEP catalytic domain-containing protein</fullName>
    </recommendedName>
</protein>
<evidence type="ECO:0000313" key="4">
    <source>
        <dbReference type="Proteomes" id="UP001058974"/>
    </source>
</evidence>
<reference evidence="3 4" key="1">
    <citation type="journal article" date="2022" name="Nat. Genet.">
        <title>Improved pea reference genome and pan-genome highlight genomic features and evolutionary characteristics.</title>
        <authorList>
            <person name="Yang T."/>
            <person name="Liu R."/>
            <person name="Luo Y."/>
            <person name="Hu S."/>
            <person name="Wang D."/>
            <person name="Wang C."/>
            <person name="Pandey M.K."/>
            <person name="Ge S."/>
            <person name="Xu Q."/>
            <person name="Li N."/>
            <person name="Li G."/>
            <person name="Huang Y."/>
            <person name="Saxena R.K."/>
            <person name="Ji Y."/>
            <person name="Li M."/>
            <person name="Yan X."/>
            <person name="He Y."/>
            <person name="Liu Y."/>
            <person name="Wang X."/>
            <person name="Xiang C."/>
            <person name="Varshney R.K."/>
            <person name="Ding H."/>
            <person name="Gao S."/>
            <person name="Zong X."/>
        </authorList>
    </citation>
    <scope>NUCLEOTIDE SEQUENCE [LARGE SCALE GENOMIC DNA]</scope>
    <source>
        <strain evidence="3 4">cv. Zhongwan 6</strain>
    </source>
</reference>
<evidence type="ECO:0000256" key="1">
    <source>
        <dbReference type="SAM" id="SignalP"/>
    </source>
</evidence>
<keyword evidence="4" id="KW-1185">Reference proteome</keyword>
<proteinExistence type="predicted"/>
<dbReference type="Proteomes" id="UP001058974">
    <property type="component" value="Chromosome 2"/>
</dbReference>
<dbReference type="InterPro" id="IPR025521">
    <property type="entry name" value="Neprosin_propep"/>
</dbReference>
<organism evidence="3 4">
    <name type="scientific">Pisum sativum</name>
    <name type="common">Garden pea</name>
    <name type="synonym">Lathyrus oleraceus</name>
    <dbReference type="NCBI Taxonomy" id="3888"/>
    <lineage>
        <taxon>Eukaryota</taxon>
        <taxon>Viridiplantae</taxon>
        <taxon>Streptophyta</taxon>
        <taxon>Embryophyta</taxon>
        <taxon>Tracheophyta</taxon>
        <taxon>Spermatophyta</taxon>
        <taxon>Magnoliopsida</taxon>
        <taxon>eudicotyledons</taxon>
        <taxon>Gunneridae</taxon>
        <taxon>Pentapetalae</taxon>
        <taxon>rosids</taxon>
        <taxon>fabids</taxon>
        <taxon>Fabales</taxon>
        <taxon>Fabaceae</taxon>
        <taxon>Papilionoideae</taxon>
        <taxon>50 kb inversion clade</taxon>
        <taxon>NPAAA clade</taxon>
        <taxon>Hologalegina</taxon>
        <taxon>IRL clade</taxon>
        <taxon>Fabeae</taxon>
        <taxon>Lathyrus</taxon>
    </lineage>
</organism>
<dbReference type="Pfam" id="PF03080">
    <property type="entry name" value="Neprosin"/>
    <property type="match status" value="1"/>
</dbReference>
<dbReference type="EMBL" id="JAMSHJ010000002">
    <property type="protein sequence ID" value="KAI5434542.1"/>
    <property type="molecule type" value="Genomic_DNA"/>
</dbReference>
<comment type="caution">
    <text evidence="3">The sequence shown here is derived from an EMBL/GenBank/DDBJ whole genome shotgun (WGS) entry which is preliminary data.</text>
</comment>
<feature type="chain" id="PRO_5038647493" description="Neprosin PEP catalytic domain-containing protein" evidence="1">
    <location>
        <begin position="18"/>
        <end position="380"/>
    </location>
</feature>
<dbReference type="InterPro" id="IPR053168">
    <property type="entry name" value="Glutamic_endopeptidase"/>
</dbReference>
<dbReference type="Gene3D" id="3.90.1320.10">
    <property type="entry name" value="Outer-capsid protein sigma 3, large lobe"/>
    <property type="match status" value="1"/>
</dbReference>
<gene>
    <name evidence="3" type="ORF">KIW84_021397</name>
</gene>
<dbReference type="InterPro" id="IPR004314">
    <property type="entry name" value="Neprosin"/>
</dbReference>
<keyword evidence="1" id="KW-0732">Signal</keyword>
<evidence type="ECO:0000259" key="2">
    <source>
        <dbReference type="PROSITE" id="PS52045"/>
    </source>
</evidence>
<sequence length="380" mass="43010">MINILFLFMCLVEGITGRIFDTMQSTLMEDLEIEKELKLINKAPVKTIYTKFGYILDCIDINNQPSLDHPLLKNHKLQKYPSFRTSKKTSSTKAILGIQKDECPIGTVPIKRTTKDDLIRGKSYFNNGLIDHMHGNHYAEVISGYFPYYNGVHGTSSIYNVSVTNDQSSCSVMYVRNGPDSTNYIGMGWHVAPELYNDYAPHVYIVWTNDNFNNTGCFNLLCMGFVLTTHVNYVGGRITDSSTYEGDIFKMTLSITQDLETKNWWLNMQDEMLGYFPASLFSDLNYAGEVGWGGRTSTSLSSPSPPMGSGVFPDNVYNHASYFTHVSFQINSTERLEPETYTVKTFNDKPDCFFAEYYGFLDEEFRYSLQFGGPGGNCGD</sequence>
<dbReference type="PROSITE" id="PS52045">
    <property type="entry name" value="NEPROSIN_PEP_CD"/>
    <property type="match status" value="1"/>
</dbReference>
<dbReference type="PANTHER" id="PTHR31589">
    <property type="entry name" value="PROTEIN, PUTATIVE (DUF239)-RELATED-RELATED"/>
    <property type="match status" value="1"/>
</dbReference>
<dbReference type="Gramene" id="Psat02G0139700-T1">
    <property type="protein sequence ID" value="KAI5434542.1"/>
    <property type="gene ID" value="KIW84_021397"/>
</dbReference>
<dbReference type="AlphaFoldDB" id="A0A9D5B3X3"/>